<proteinExistence type="predicted"/>
<comment type="caution">
    <text evidence="1">The sequence shown here is derived from an EMBL/GenBank/DDBJ whole genome shotgun (WGS) entry which is preliminary data.</text>
</comment>
<accession>A0AAV3RWS2</accession>
<gene>
    <name evidence="1" type="ORF">LIER_32373</name>
</gene>
<evidence type="ECO:0000313" key="1">
    <source>
        <dbReference type="EMBL" id="GAA0185085.1"/>
    </source>
</evidence>
<organism evidence="1 2">
    <name type="scientific">Lithospermum erythrorhizon</name>
    <name type="common">Purple gromwell</name>
    <name type="synonym">Lithospermum officinale var. erythrorhizon</name>
    <dbReference type="NCBI Taxonomy" id="34254"/>
    <lineage>
        <taxon>Eukaryota</taxon>
        <taxon>Viridiplantae</taxon>
        <taxon>Streptophyta</taxon>
        <taxon>Embryophyta</taxon>
        <taxon>Tracheophyta</taxon>
        <taxon>Spermatophyta</taxon>
        <taxon>Magnoliopsida</taxon>
        <taxon>eudicotyledons</taxon>
        <taxon>Gunneridae</taxon>
        <taxon>Pentapetalae</taxon>
        <taxon>asterids</taxon>
        <taxon>lamiids</taxon>
        <taxon>Boraginales</taxon>
        <taxon>Boraginaceae</taxon>
        <taxon>Boraginoideae</taxon>
        <taxon>Lithospermeae</taxon>
        <taxon>Lithospermum</taxon>
    </lineage>
</organism>
<protein>
    <submittedName>
        <fullName evidence="1">Uncharacterized protein</fullName>
    </submittedName>
</protein>
<dbReference type="Proteomes" id="UP001454036">
    <property type="component" value="Unassembled WGS sequence"/>
</dbReference>
<sequence>MGMLLKTNAVNFKLKTFPFVIQAWVLECLPQSVSSILARNVDNGYPRMVLFGDLTPEAEELEIEYYKRTLTWVKQISVSHEIPAASVPEPIDEDNIPGFLTSTLAFIKIEKKLEVGFKKIETMLDYLETRVANVEHSMSNGKSRWRPMPCVW</sequence>
<dbReference type="EMBL" id="BAABME010012411">
    <property type="protein sequence ID" value="GAA0185085.1"/>
    <property type="molecule type" value="Genomic_DNA"/>
</dbReference>
<dbReference type="AlphaFoldDB" id="A0AAV3RWS2"/>
<evidence type="ECO:0000313" key="2">
    <source>
        <dbReference type="Proteomes" id="UP001454036"/>
    </source>
</evidence>
<keyword evidence="2" id="KW-1185">Reference proteome</keyword>
<reference evidence="1 2" key="1">
    <citation type="submission" date="2024-01" db="EMBL/GenBank/DDBJ databases">
        <title>The complete chloroplast genome sequence of Lithospermum erythrorhizon: insights into the phylogenetic relationship among Boraginaceae species and the maternal lineages of purple gromwells.</title>
        <authorList>
            <person name="Okada T."/>
            <person name="Watanabe K."/>
        </authorList>
    </citation>
    <scope>NUCLEOTIDE SEQUENCE [LARGE SCALE GENOMIC DNA]</scope>
</reference>
<name>A0AAV3RWS2_LITER</name>